<organism evidence="2 3">
    <name type="scientific">[Emmonsia] crescens</name>
    <dbReference type="NCBI Taxonomy" id="73230"/>
    <lineage>
        <taxon>Eukaryota</taxon>
        <taxon>Fungi</taxon>
        <taxon>Dikarya</taxon>
        <taxon>Ascomycota</taxon>
        <taxon>Pezizomycotina</taxon>
        <taxon>Eurotiomycetes</taxon>
        <taxon>Eurotiomycetidae</taxon>
        <taxon>Onygenales</taxon>
        <taxon>Ajellomycetaceae</taxon>
        <taxon>Emergomyces</taxon>
    </lineage>
</organism>
<reference evidence="3" key="1">
    <citation type="journal article" date="2015" name="PLoS Genet.">
        <title>The dynamic genome and transcriptome of the human fungal pathogen Blastomyces and close relative Emmonsia.</title>
        <authorList>
            <person name="Munoz J.F."/>
            <person name="Gauthier G.M."/>
            <person name="Desjardins C.A."/>
            <person name="Gallo J.E."/>
            <person name="Holder J."/>
            <person name="Sullivan T.D."/>
            <person name="Marty A.J."/>
            <person name="Carmen J.C."/>
            <person name="Chen Z."/>
            <person name="Ding L."/>
            <person name="Gujja S."/>
            <person name="Magrini V."/>
            <person name="Misas E."/>
            <person name="Mitreva M."/>
            <person name="Priest M."/>
            <person name="Saif S."/>
            <person name="Whiston E.A."/>
            <person name="Young S."/>
            <person name="Zeng Q."/>
            <person name="Goldman W.E."/>
            <person name="Mardis E.R."/>
            <person name="Taylor J.W."/>
            <person name="McEwen J.G."/>
            <person name="Clay O.K."/>
            <person name="Klein B.S."/>
            <person name="Cuomo C.A."/>
        </authorList>
    </citation>
    <scope>NUCLEOTIDE SEQUENCE [LARGE SCALE GENOMIC DNA]</scope>
    <source>
        <strain evidence="3">UAMH 3008</strain>
    </source>
</reference>
<gene>
    <name evidence="2" type="ORF">EMCG_06591</name>
</gene>
<dbReference type="AlphaFoldDB" id="A0A0G2J6K9"/>
<dbReference type="VEuPathDB" id="FungiDB:EMCG_06591"/>
<proteinExistence type="predicted"/>
<sequence length="74" mass="8668">MFDTGGNGHVLFIIRKLFHSDERSSKKARDEKLSEEVRKQADLKERFQPRRYDNLRNRPSASASFALAPWEQTC</sequence>
<evidence type="ECO:0000313" key="2">
    <source>
        <dbReference type="EMBL" id="KKZ67724.1"/>
    </source>
</evidence>
<protein>
    <submittedName>
        <fullName evidence="2">Uncharacterized protein</fullName>
    </submittedName>
</protein>
<feature type="region of interest" description="Disordered" evidence="1">
    <location>
        <begin position="22"/>
        <end position="41"/>
    </location>
</feature>
<name>A0A0G2J6K9_9EURO</name>
<accession>A0A0G2J6K9</accession>
<evidence type="ECO:0000256" key="1">
    <source>
        <dbReference type="SAM" id="MobiDB-lite"/>
    </source>
</evidence>
<dbReference type="EMBL" id="LCZI01000208">
    <property type="protein sequence ID" value="KKZ67724.1"/>
    <property type="molecule type" value="Genomic_DNA"/>
</dbReference>
<comment type="caution">
    <text evidence="2">The sequence shown here is derived from an EMBL/GenBank/DDBJ whole genome shotgun (WGS) entry which is preliminary data.</text>
</comment>
<evidence type="ECO:0000313" key="3">
    <source>
        <dbReference type="Proteomes" id="UP000034164"/>
    </source>
</evidence>
<dbReference type="Proteomes" id="UP000034164">
    <property type="component" value="Unassembled WGS sequence"/>
</dbReference>